<reference evidence="3 4" key="1">
    <citation type="journal article" date="2016" name="Nat. Commun.">
        <title>Thousands of microbial genomes shed light on interconnected biogeochemical processes in an aquifer system.</title>
        <authorList>
            <person name="Anantharaman K."/>
            <person name="Brown C.T."/>
            <person name="Hug L.A."/>
            <person name="Sharon I."/>
            <person name="Castelle C.J."/>
            <person name="Probst A.J."/>
            <person name="Thomas B.C."/>
            <person name="Singh A."/>
            <person name="Wilkins M.J."/>
            <person name="Karaoz U."/>
            <person name="Brodie E.L."/>
            <person name="Williams K.H."/>
            <person name="Hubbard S.S."/>
            <person name="Banfield J.F."/>
        </authorList>
    </citation>
    <scope>NUCLEOTIDE SEQUENCE [LARGE SCALE GENOMIC DNA]</scope>
</reference>
<proteinExistence type="predicted"/>
<dbReference type="PANTHER" id="PTHR30388:SF6">
    <property type="entry name" value="XANTHINE DEHYDROGENASE SUBUNIT A-RELATED"/>
    <property type="match status" value="1"/>
</dbReference>
<dbReference type="InterPro" id="IPR036291">
    <property type="entry name" value="NAD(P)-bd_dom_sf"/>
</dbReference>
<dbReference type="InterPro" id="IPR003777">
    <property type="entry name" value="XdhC_CoxI"/>
</dbReference>
<dbReference type="Pfam" id="PF02625">
    <property type="entry name" value="XdhC_CoxI"/>
    <property type="match status" value="1"/>
</dbReference>
<dbReference type="SUPFAM" id="SSF51735">
    <property type="entry name" value="NAD(P)-binding Rossmann-fold domains"/>
    <property type="match status" value="1"/>
</dbReference>
<sequence>MLDIYKEIVRIRESGQKAALATIVSSRGSTPQKESAKMLIRSDGSIIGSVGGGCVEAQVWEEAKNVMKEGKSKVLHFDLTSEEIAMDGLVCGGKMDILVEPILPVPTVFIFGAGHISLPLSKIAKIAGFRVVVIDDRESFANKERFPEADEIIVEGFDSVFSILKINDSSYLVIVTRGHLSDEKVLEQCIKTKAGYVGMIGSKRKIKTVFSNLKSRGASQEDLEKVYSPIGIPIKAETPEEIAVSIMAEIIKVKQERIR</sequence>
<dbReference type="Proteomes" id="UP000178435">
    <property type="component" value="Unassembled WGS sequence"/>
</dbReference>
<dbReference type="Pfam" id="PF13478">
    <property type="entry name" value="XdhC_C"/>
    <property type="match status" value="1"/>
</dbReference>
<dbReference type="InterPro" id="IPR052698">
    <property type="entry name" value="MoCofactor_Util/Proc"/>
</dbReference>
<accession>A0A1F7S2T3</accession>
<feature type="domain" description="XdhC- CoxI" evidence="1">
    <location>
        <begin position="12"/>
        <end position="78"/>
    </location>
</feature>
<gene>
    <name evidence="3" type="ORF">A2149_07700</name>
</gene>
<evidence type="ECO:0000313" key="4">
    <source>
        <dbReference type="Proteomes" id="UP000178435"/>
    </source>
</evidence>
<evidence type="ECO:0000259" key="2">
    <source>
        <dbReference type="Pfam" id="PF13478"/>
    </source>
</evidence>
<protein>
    <submittedName>
        <fullName evidence="3">Xanthine dehydrogenase</fullName>
    </submittedName>
</protein>
<dbReference type="AlphaFoldDB" id="A0A1F7S2T3"/>
<dbReference type="PANTHER" id="PTHR30388">
    <property type="entry name" value="ALDEHYDE OXIDOREDUCTASE MOLYBDENUM COFACTOR ASSEMBLY PROTEIN"/>
    <property type="match status" value="1"/>
</dbReference>
<comment type="caution">
    <text evidence="3">The sequence shown here is derived from an EMBL/GenBank/DDBJ whole genome shotgun (WGS) entry which is preliminary data.</text>
</comment>
<dbReference type="EMBL" id="MGDF01000008">
    <property type="protein sequence ID" value="OGL47564.1"/>
    <property type="molecule type" value="Genomic_DNA"/>
</dbReference>
<evidence type="ECO:0000313" key="3">
    <source>
        <dbReference type="EMBL" id="OGL47564.1"/>
    </source>
</evidence>
<feature type="domain" description="XdhC Rossmann" evidence="2">
    <location>
        <begin position="108"/>
        <end position="250"/>
    </location>
</feature>
<dbReference type="InterPro" id="IPR027051">
    <property type="entry name" value="XdhC_Rossmann_dom"/>
</dbReference>
<dbReference type="Gene3D" id="3.40.50.720">
    <property type="entry name" value="NAD(P)-binding Rossmann-like Domain"/>
    <property type="match status" value="1"/>
</dbReference>
<organism evidence="3 4">
    <name type="scientific">Candidatus Schekmanbacteria bacterium RBG_16_38_11</name>
    <dbReference type="NCBI Taxonomy" id="1817880"/>
    <lineage>
        <taxon>Bacteria</taxon>
        <taxon>Candidatus Schekmaniibacteriota</taxon>
    </lineage>
</organism>
<evidence type="ECO:0000259" key="1">
    <source>
        <dbReference type="Pfam" id="PF02625"/>
    </source>
</evidence>
<name>A0A1F7S2T3_9BACT</name>